<dbReference type="PANTHER" id="PTHR10264:SF83">
    <property type="entry name" value="BLL5629 PROTEIN"/>
    <property type="match status" value="1"/>
</dbReference>
<sequence>MKPYLLSYNVRVDEKVLMFVDGQFDRLLDAGLYYFWRNSSNVQFYKYNIATILDEKTAINGPLSMDVLLRDANIRQVLEVIEVGKDELLLIYENALLKAAFPVGVYAYWKNNFSYKKQLVKVEQLIPSVEMLRLIVDNPVLTPFVRVYAVNVYEKGILYVDGQFEAILEPGTYTYWKNDKNLVVYKCDTRAIQMDMNGQEILTKDKANIRLNLVFTYKIFDIVKAASSKEYDKQLYSILQLAVREAIAVLSLDELLDKREQITIEILSQINGRCAEMGIAVINGGIRDIILPGDVKDIMNQVLVAEKKAQANIIMRREETASTRSLLNTAKLMEENAMLLKLKEMEYVEKIADKINSITLNNGGDMVSQLKQIFVAK</sequence>
<keyword evidence="5" id="KW-1185">Reference proteome</keyword>
<comment type="subcellular location">
    <subcellularLocation>
        <location evidence="1">Membrane</location>
        <topology evidence="1">Single-pass membrane protein</topology>
    </subcellularLocation>
</comment>
<reference evidence="4 5" key="1">
    <citation type="submission" date="2017-10" db="EMBL/GenBank/DDBJ databases">
        <title>Paenichitinophaga pekingensis gen. nov., sp. nov., isolated from activated sludge.</title>
        <authorList>
            <person name="Jin D."/>
            <person name="Kong X."/>
            <person name="Deng Y."/>
            <person name="Bai Z."/>
        </authorList>
    </citation>
    <scope>NUCLEOTIDE SEQUENCE [LARGE SCALE GENOMIC DNA]</scope>
    <source>
        <strain evidence="4 5">13</strain>
    </source>
</reference>
<dbReference type="CDD" id="cd13438">
    <property type="entry name" value="SPFH_eoslipins_u2"/>
    <property type="match status" value="1"/>
</dbReference>
<dbReference type="Proteomes" id="UP000220133">
    <property type="component" value="Chromosome"/>
</dbReference>
<evidence type="ECO:0000313" key="5">
    <source>
        <dbReference type="Proteomes" id="UP000220133"/>
    </source>
</evidence>
<evidence type="ECO:0000259" key="3">
    <source>
        <dbReference type="SMART" id="SM00244"/>
    </source>
</evidence>
<dbReference type="SMART" id="SM00244">
    <property type="entry name" value="PHB"/>
    <property type="match status" value="1"/>
</dbReference>
<proteinExistence type="inferred from homology"/>
<organism evidence="4 5">
    <name type="scientific">Chitinophaga caeni</name>
    <dbReference type="NCBI Taxonomy" id="2029983"/>
    <lineage>
        <taxon>Bacteria</taxon>
        <taxon>Pseudomonadati</taxon>
        <taxon>Bacteroidota</taxon>
        <taxon>Chitinophagia</taxon>
        <taxon>Chitinophagales</taxon>
        <taxon>Chitinophagaceae</taxon>
        <taxon>Chitinophaga</taxon>
    </lineage>
</organism>
<dbReference type="Pfam" id="PF01145">
    <property type="entry name" value="Band_7"/>
    <property type="match status" value="1"/>
</dbReference>
<dbReference type="SUPFAM" id="SSF117892">
    <property type="entry name" value="Band 7/SPFH domain"/>
    <property type="match status" value="1"/>
</dbReference>
<accession>A0A291R0Q8</accession>
<dbReference type="PANTHER" id="PTHR10264">
    <property type="entry name" value="BAND 7 PROTEIN-RELATED"/>
    <property type="match status" value="1"/>
</dbReference>
<gene>
    <name evidence="4" type="ORF">COR50_08295</name>
</gene>
<dbReference type="InterPro" id="IPR036013">
    <property type="entry name" value="Band_7/SPFH_dom_sf"/>
</dbReference>
<dbReference type="OrthoDB" id="5501731at2"/>
<feature type="domain" description="Band 7" evidence="3">
    <location>
        <begin position="145"/>
        <end position="303"/>
    </location>
</feature>
<dbReference type="InterPro" id="IPR001107">
    <property type="entry name" value="Band_7"/>
</dbReference>
<dbReference type="InterPro" id="IPR001972">
    <property type="entry name" value="Stomatin_HflK_fam"/>
</dbReference>
<comment type="similarity">
    <text evidence="2">Belongs to the band 7/mec-2 family.</text>
</comment>
<evidence type="ECO:0000256" key="1">
    <source>
        <dbReference type="ARBA" id="ARBA00004167"/>
    </source>
</evidence>
<evidence type="ECO:0000313" key="4">
    <source>
        <dbReference type="EMBL" id="ATL49778.1"/>
    </source>
</evidence>
<dbReference type="Gene3D" id="3.30.479.30">
    <property type="entry name" value="Band 7 domain"/>
    <property type="match status" value="1"/>
</dbReference>
<dbReference type="AlphaFoldDB" id="A0A291R0Q8"/>
<evidence type="ECO:0000256" key="2">
    <source>
        <dbReference type="ARBA" id="ARBA00008164"/>
    </source>
</evidence>
<dbReference type="GO" id="GO:0005886">
    <property type="term" value="C:plasma membrane"/>
    <property type="evidence" value="ECO:0007669"/>
    <property type="project" value="InterPro"/>
</dbReference>
<dbReference type="InterPro" id="IPR043202">
    <property type="entry name" value="Band-7_stomatin-like"/>
</dbReference>
<dbReference type="PRINTS" id="PR00721">
    <property type="entry name" value="STOMATIN"/>
</dbReference>
<dbReference type="EMBL" id="CP023777">
    <property type="protein sequence ID" value="ATL49778.1"/>
    <property type="molecule type" value="Genomic_DNA"/>
</dbReference>
<dbReference type="KEGG" id="cbae:COR50_08295"/>
<name>A0A291R0Q8_9BACT</name>
<protein>
    <submittedName>
        <fullName evidence="4">Peptidase</fullName>
    </submittedName>
</protein>